<sequence length="294" mass="35128">MENKMNNVKIVKFAGGLGNQIFQYAMGLYLEKIFHCKTKFFNECNHLGKNNKIEKIISDIDYANTEELKAKKYYFKSYYRYRIYRRIARTMPFLRTDLQVENGSKYNNNISENKIIFDGYWQSYRYIEPISDELNFKISLRKYASSYSKTIENTTISVFVHIRRGDYLNQQNIDIFEFCTLDYYKKAIYKIKSKLNNPTFFIISNDIQWAKENLLLKDVNMIYVENKGENADLQDLYCMTCCQHGIIANSTFSWWGAWLIKNKSKMIIAPQKWYKDIKMNLKTKDLIPSNWIRL</sequence>
<evidence type="ECO:0000313" key="4">
    <source>
        <dbReference type="Proteomes" id="UP000216189"/>
    </source>
</evidence>
<evidence type="ECO:0008006" key="5">
    <source>
        <dbReference type="Google" id="ProtNLM"/>
    </source>
</evidence>
<evidence type="ECO:0000256" key="1">
    <source>
        <dbReference type="ARBA" id="ARBA00022676"/>
    </source>
</evidence>
<dbReference type="InterPro" id="IPR002516">
    <property type="entry name" value="Glyco_trans_11"/>
</dbReference>
<dbReference type="RefSeq" id="WP_094448119.1">
    <property type="nucleotide sequence ID" value="NZ_CP091801.1"/>
</dbReference>
<dbReference type="Proteomes" id="UP000216189">
    <property type="component" value="Unassembled WGS sequence"/>
</dbReference>
<name>A0ABX4EK06_SEGBR</name>
<keyword evidence="4" id="KW-1185">Reference proteome</keyword>
<gene>
    <name evidence="3" type="ORF">CIK91_03030</name>
</gene>
<comment type="caution">
    <text evidence="3">The sequence shown here is derived from an EMBL/GenBank/DDBJ whole genome shotgun (WGS) entry which is preliminary data.</text>
</comment>
<dbReference type="CDD" id="cd11301">
    <property type="entry name" value="Fut1_Fut2_like"/>
    <property type="match status" value="1"/>
</dbReference>
<dbReference type="EMBL" id="NPJF01000023">
    <property type="protein sequence ID" value="OYP56311.1"/>
    <property type="molecule type" value="Genomic_DNA"/>
</dbReference>
<evidence type="ECO:0000256" key="2">
    <source>
        <dbReference type="ARBA" id="ARBA00022679"/>
    </source>
</evidence>
<organism evidence="3 4">
    <name type="scientific">Segatella bryantii</name>
    <name type="common">Prevotella bryantii</name>
    <dbReference type="NCBI Taxonomy" id="77095"/>
    <lineage>
        <taxon>Bacteria</taxon>
        <taxon>Pseudomonadati</taxon>
        <taxon>Bacteroidota</taxon>
        <taxon>Bacteroidia</taxon>
        <taxon>Bacteroidales</taxon>
        <taxon>Prevotellaceae</taxon>
        <taxon>Segatella</taxon>
    </lineage>
</organism>
<dbReference type="Pfam" id="PF01531">
    <property type="entry name" value="Glyco_transf_11"/>
    <property type="match status" value="1"/>
</dbReference>
<accession>A0ABX4EK06</accession>
<dbReference type="PANTHER" id="PTHR11927">
    <property type="entry name" value="GALACTOSIDE 2-L-FUCOSYLTRANSFERASE"/>
    <property type="match status" value="1"/>
</dbReference>
<protein>
    <recommendedName>
        <fullName evidence="5">Alpha-1,2-fucosyltransferase</fullName>
    </recommendedName>
</protein>
<keyword evidence="1" id="KW-0328">Glycosyltransferase</keyword>
<evidence type="ECO:0000313" key="3">
    <source>
        <dbReference type="EMBL" id="OYP56311.1"/>
    </source>
</evidence>
<reference evidence="3 4" key="1">
    <citation type="submission" date="2017-08" db="EMBL/GenBank/DDBJ databases">
        <title>Comparative genomics of non-oral Prevotella species.</title>
        <authorList>
            <person name="Accetto T."/>
            <person name="Nograsek B."/>
            <person name="Avgustin G."/>
        </authorList>
    </citation>
    <scope>NUCLEOTIDE SEQUENCE [LARGE SCALE GENOMIC DNA]</scope>
    <source>
        <strain evidence="3 4">TC1-1</strain>
    </source>
</reference>
<keyword evidence="2" id="KW-0808">Transferase</keyword>
<proteinExistence type="predicted"/>
<dbReference type="PANTHER" id="PTHR11927:SF9">
    <property type="entry name" value="L-FUCOSYLTRANSFERASE"/>
    <property type="match status" value="1"/>
</dbReference>